<dbReference type="SFLD" id="SFLDG01140">
    <property type="entry name" value="C2.B:_Phosphomannomutase_and_P"/>
    <property type="match status" value="1"/>
</dbReference>
<keyword evidence="2" id="KW-1185">Reference proteome</keyword>
<dbReference type="RefSeq" id="WP_241712095.1">
    <property type="nucleotide sequence ID" value="NZ_JALBUF010000001.1"/>
</dbReference>
<dbReference type="Proteomes" id="UP001139263">
    <property type="component" value="Unassembled WGS sequence"/>
</dbReference>
<dbReference type="PROSITE" id="PS01228">
    <property type="entry name" value="COF_1"/>
    <property type="match status" value="1"/>
</dbReference>
<protein>
    <submittedName>
        <fullName evidence="1">5-amino-6-(5-phospho-D-ribitylamino)uracil phosphatase YitU</fullName>
        <ecNumber evidence="1">3.1.3.104</ecNumber>
    </submittedName>
</protein>
<sequence length="275" mass="30821">MNHYLIAVDLDGTLLTTQKKISNRTKLTLQSMIQLGNDVVIATGRPKRTSLSYFKELELQTPLINLNGAIVHDPYEETREQHLPISQQTANEVLAICYDLGIENVLAEVRHDFYMHKQGKMNMALDVDGLSAVAIGDLRQLIQTDVTSFTIHPRLTHAQRLFDELQNNFSHLLTVRDWGDPQRTIEILNKKASKASGVEFVARHLGYEKEQIIAFGDELNDLDMLLYAGTSVAMGNAREVVKNMADFVTESCDQDGIAIFLEQHVLDGKSVISKG</sequence>
<dbReference type="NCBIfam" id="TIGR01484">
    <property type="entry name" value="HAD-SF-IIB"/>
    <property type="match status" value="1"/>
</dbReference>
<reference evidence="1" key="1">
    <citation type="submission" date="2022-03" db="EMBL/GenBank/DDBJ databases">
        <title>Draft Genome Sequence of Firmicute Strain S0AB, a Heterotrophic Iron/Sulfur-Oxidizing Extreme Acidophile.</title>
        <authorList>
            <person name="Vergara E."/>
            <person name="Pakostova E."/>
            <person name="Johnson D.B."/>
            <person name="Holmes D.S."/>
        </authorList>
    </citation>
    <scope>NUCLEOTIDE SEQUENCE</scope>
    <source>
        <strain evidence="1">S0AB</strain>
    </source>
</reference>
<keyword evidence="1" id="KW-0378">Hydrolase</keyword>
<dbReference type="GO" id="GO:0005829">
    <property type="term" value="C:cytosol"/>
    <property type="evidence" value="ECO:0007669"/>
    <property type="project" value="TreeGrafter"/>
</dbReference>
<comment type="caution">
    <text evidence="1">The sequence shown here is derived from an EMBL/GenBank/DDBJ whole genome shotgun (WGS) entry which is preliminary data.</text>
</comment>
<accession>A0A9X1V7B7</accession>
<dbReference type="AlphaFoldDB" id="A0A9X1V7B7"/>
<dbReference type="InterPro" id="IPR036412">
    <property type="entry name" value="HAD-like_sf"/>
</dbReference>
<dbReference type="PANTHER" id="PTHR10000:SF23">
    <property type="entry name" value="5-AMINO-6-(5-PHOSPHO-D-RIBITYLAMINO)URACIL PHOSPHATASE YITU"/>
    <property type="match status" value="1"/>
</dbReference>
<name>A0A9X1V7B7_9BACL</name>
<dbReference type="PANTHER" id="PTHR10000">
    <property type="entry name" value="PHOSPHOSERINE PHOSPHATASE"/>
    <property type="match status" value="1"/>
</dbReference>
<dbReference type="SFLD" id="SFLDS00003">
    <property type="entry name" value="Haloacid_Dehalogenase"/>
    <property type="match status" value="1"/>
</dbReference>
<dbReference type="InterPro" id="IPR023214">
    <property type="entry name" value="HAD_sf"/>
</dbReference>
<dbReference type="InterPro" id="IPR000150">
    <property type="entry name" value="Cof"/>
</dbReference>
<dbReference type="InterPro" id="IPR006379">
    <property type="entry name" value="HAD-SF_hydro_IIB"/>
</dbReference>
<gene>
    <name evidence="1" type="primary">yitU</name>
    <name evidence="1" type="ORF">MM817_00767</name>
</gene>
<proteinExistence type="predicted"/>
<dbReference type="Gene3D" id="3.30.1240.10">
    <property type="match status" value="1"/>
</dbReference>
<organism evidence="1 2">
    <name type="scientific">Sulfoacidibacillus ferrooxidans</name>
    <dbReference type="NCBI Taxonomy" id="2005001"/>
    <lineage>
        <taxon>Bacteria</taxon>
        <taxon>Bacillati</taxon>
        <taxon>Bacillota</taxon>
        <taxon>Bacilli</taxon>
        <taxon>Bacillales</taxon>
        <taxon>Alicyclobacillaceae</taxon>
        <taxon>Sulfoacidibacillus</taxon>
    </lineage>
</organism>
<dbReference type="CDD" id="cd07516">
    <property type="entry name" value="HAD_Pase"/>
    <property type="match status" value="1"/>
</dbReference>
<dbReference type="NCBIfam" id="TIGR00099">
    <property type="entry name" value="Cof-subfamily"/>
    <property type="match status" value="1"/>
</dbReference>
<dbReference type="Pfam" id="PF08282">
    <property type="entry name" value="Hydrolase_3"/>
    <property type="match status" value="1"/>
</dbReference>
<evidence type="ECO:0000313" key="1">
    <source>
        <dbReference type="EMBL" id="MCI0182507.1"/>
    </source>
</evidence>
<dbReference type="EMBL" id="JALBUF010000001">
    <property type="protein sequence ID" value="MCI0182507.1"/>
    <property type="molecule type" value="Genomic_DNA"/>
</dbReference>
<dbReference type="GO" id="GO:0000287">
    <property type="term" value="F:magnesium ion binding"/>
    <property type="evidence" value="ECO:0007669"/>
    <property type="project" value="TreeGrafter"/>
</dbReference>
<evidence type="ECO:0000313" key="2">
    <source>
        <dbReference type="Proteomes" id="UP001139263"/>
    </source>
</evidence>
<dbReference type="Gene3D" id="3.40.50.1000">
    <property type="entry name" value="HAD superfamily/HAD-like"/>
    <property type="match status" value="1"/>
</dbReference>
<dbReference type="SUPFAM" id="SSF56784">
    <property type="entry name" value="HAD-like"/>
    <property type="match status" value="1"/>
</dbReference>
<dbReference type="EC" id="3.1.3.104" evidence="1"/>
<dbReference type="GO" id="GO:0043726">
    <property type="term" value="F:5-amino-6-(5-phosphoribitylamino)uracil phosphatase activity"/>
    <property type="evidence" value="ECO:0007669"/>
    <property type="project" value="UniProtKB-EC"/>
</dbReference>